<evidence type="ECO:0000313" key="2">
    <source>
        <dbReference type="Proteomes" id="UP000011864"/>
    </source>
</evidence>
<dbReference type="RefSeq" id="WP_007636456.1">
    <property type="nucleotide sequence ID" value="NC_020514.1"/>
</dbReference>
<gene>
    <name evidence="1" type="ORF">C427_2435</name>
</gene>
<accession>K6ZLD9</accession>
<dbReference type="eggNOG" id="ENOG502ZWUC">
    <property type="taxonomic scope" value="Bacteria"/>
</dbReference>
<dbReference type="HOGENOM" id="CLU_1382976_0_0_6"/>
<dbReference type="Proteomes" id="UP000011864">
    <property type="component" value="Chromosome"/>
</dbReference>
<protein>
    <submittedName>
        <fullName evidence="1">Uncharacterized protein</fullName>
    </submittedName>
</protein>
<dbReference type="STRING" id="1129794.C427_2435"/>
<dbReference type="AlphaFoldDB" id="K6ZLD9"/>
<dbReference type="PATRIC" id="fig|1129794.4.peg.2414"/>
<keyword evidence="2" id="KW-1185">Reference proteome</keyword>
<dbReference type="EMBL" id="CP003837">
    <property type="protein sequence ID" value="AGH44544.1"/>
    <property type="molecule type" value="Genomic_DNA"/>
</dbReference>
<dbReference type="OrthoDB" id="9797956at2"/>
<evidence type="ECO:0000313" key="1">
    <source>
        <dbReference type="EMBL" id="AGH44544.1"/>
    </source>
</evidence>
<reference evidence="1 2" key="1">
    <citation type="journal article" date="2013" name="Genome Announc.">
        <title>Complete Genome Sequence of Glaciecola psychrophila Strain 170T.</title>
        <authorList>
            <person name="Yin J."/>
            <person name="Chen J."/>
            <person name="Liu G."/>
            <person name="Yu Y."/>
            <person name="Song L."/>
            <person name="Wang X."/>
            <person name="Qu X."/>
        </authorList>
    </citation>
    <scope>NUCLEOTIDE SEQUENCE [LARGE SCALE GENOMIC DNA]</scope>
    <source>
        <strain evidence="1 2">170</strain>
    </source>
</reference>
<organism evidence="1 2">
    <name type="scientific">Paraglaciecola psychrophila 170</name>
    <dbReference type="NCBI Taxonomy" id="1129794"/>
    <lineage>
        <taxon>Bacteria</taxon>
        <taxon>Pseudomonadati</taxon>
        <taxon>Pseudomonadota</taxon>
        <taxon>Gammaproteobacteria</taxon>
        <taxon>Alteromonadales</taxon>
        <taxon>Alteromonadaceae</taxon>
        <taxon>Paraglaciecola</taxon>
    </lineage>
</organism>
<sequence length="197" mass="21388">MTFRISEYSKIEITQVVDVRTTAKNKYNRARIEGPNRAFWQIDITTPPLPYAEAMGVAAYLDSLKGSLEIIEVPNPLPELATRTGLTTLAIDAKESKTVQINGFSNNQSGAVVAGDFVQHSTSQKVHRIVNTANAGATGNLTATVTPELYADTAAAGAFKYGNAVSFQCCLDEYYSMEVLASKGKFVVFNIRLLEQG</sequence>
<proteinExistence type="predicted"/>
<name>K6ZLD9_9ALTE</name>
<dbReference type="KEGG" id="gps:C427_2435"/>